<dbReference type="Proteomes" id="UP001186944">
    <property type="component" value="Unassembled WGS sequence"/>
</dbReference>
<keyword evidence="3" id="KW-1185">Reference proteome</keyword>
<evidence type="ECO:0000256" key="1">
    <source>
        <dbReference type="SAM" id="MobiDB-lite"/>
    </source>
</evidence>
<accession>A0AA89C9S5</accession>
<protein>
    <recommendedName>
        <fullName evidence="4">DNA-directed DNA polymerase</fullName>
    </recommendedName>
</protein>
<evidence type="ECO:0008006" key="4">
    <source>
        <dbReference type="Google" id="ProtNLM"/>
    </source>
</evidence>
<sequence>MTSKMETDVHLLADVFENFRTLCLNKYELDPAHFYTSPGLAWQAALKMTGVALELFTDPDMHFFIEKGLRGGVAMITKRYAKANIPLLKEYDATKDISSLIYLDANNLYAWGMSQPLPTHDFDWLNEEEIATLDATSLPPTEDTGYILEVDLEYPKHLHDLHNDYPLAPKALEIRREMLSPYQTELLKDLGMKATKCSKLIPNLHDKQNYVLHYRNLQLYLSLCMKLKKIHRVLSFQQSPWLKPYIDFNTNMRKEAKNEFEKDFYKLMNNSVFGKTMENLRKRVDIQLVNQEKRLLKLTKKPGFKSFKIFNEDLVSIELQKAKLVLNRPIYVGFSILDLSKVLMYDLHYNYIKQKYGNTAQLLFTDTDSLCYDIKTDDIFNEMAEDKHLFDFSGYKKDHPLYDTNNKKVIGKMKDELNGAFLKEIVGLRAKMYSILYEREKTDEEMEEQKGMKKSQKEKENDGEEKKRTKEDEEIEELNQSGKSQNEKEKVIEEKNRAKGVVKAVIKSKLQHDLHTRCLFKRESQMESMNLFRTEKHQIHTVKINKTTLSTFDDKRYILAGGIHTLAYGHWRTLTLS</sequence>
<dbReference type="EMBL" id="VSWD01000003">
    <property type="protein sequence ID" value="KAK3105879.1"/>
    <property type="molecule type" value="Genomic_DNA"/>
</dbReference>
<feature type="region of interest" description="Disordered" evidence="1">
    <location>
        <begin position="443"/>
        <end position="492"/>
    </location>
</feature>
<comment type="caution">
    <text evidence="2">The sequence shown here is derived from an EMBL/GenBank/DDBJ whole genome shotgun (WGS) entry which is preliminary data.</text>
</comment>
<organism evidence="2 3">
    <name type="scientific">Pinctada imbricata</name>
    <name type="common">Atlantic pearl-oyster</name>
    <name type="synonym">Pinctada martensii</name>
    <dbReference type="NCBI Taxonomy" id="66713"/>
    <lineage>
        <taxon>Eukaryota</taxon>
        <taxon>Metazoa</taxon>
        <taxon>Spiralia</taxon>
        <taxon>Lophotrochozoa</taxon>
        <taxon>Mollusca</taxon>
        <taxon>Bivalvia</taxon>
        <taxon>Autobranchia</taxon>
        <taxon>Pteriomorphia</taxon>
        <taxon>Pterioida</taxon>
        <taxon>Pterioidea</taxon>
        <taxon>Pteriidae</taxon>
        <taxon>Pinctada</taxon>
    </lineage>
</organism>
<dbReference type="SUPFAM" id="SSF56672">
    <property type="entry name" value="DNA/RNA polymerases"/>
    <property type="match status" value="1"/>
</dbReference>
<proteinExistence type="predicted"/>
<dbReference type="PANTHER" id="PTHR31511:SF12">
    <property type="entry name" value="RHO TERMINATION FACTOR N-TERMINAL DOMAIN-CONTAINING PROTEIN"/>
    <property type="match status" value="1"/>
</dbReference>
<reference evidence="2" key="1">
    <citation type="submission" date="2019-08" db="EMBL/GenBank/DDBJ databases">
        <title>The improved chromosome-level genome for the pearl oyster Pinctada fucata martensii using PacBio sequencing and Hi-C.</title>
        <authorList>
            <person name="Zheng Z."/>
        </authorList>
    </citation>
    <scope>NUCLEOTIDE SEQUENCE</scope>
    <source>
        <strain evidence="2">ZZ-2019</strain>
        <tissue evidence="2">Adductor muscle</tissue>
    </source>
</reference>
<dbReference type="AlphaFoldDB" id="A0AA89C9S5"/>
<dbReference type="PANTHER" id="PTHR31511">
    <property type="entry name" value="PROTEIN CBG23764"/>
    <property type="match status" value="1"/>
</dbReference>
<dbReference type="InterPro" id="IPR043502">
    <property type="entry name" value="DNA/RNA_pol_sf"/>
</dbReference>
<evidence type="ECO:0000313" key="2">
    <source>
        <dbReference type="EMBL" id="KAK3105879.1"/>
    </source>
</evidence>
<evidence type="ECO:0000313" key="3">
    <source>
        <dbReference type="Proteomes" id="UP001186944"/>
    </source>
</evidence>
<feature type="compositionally biased region" description="Basic and acidic residues" evidence="1">
    <location>
        <begin position="443"/>
        <end position="471"/>
    </location>
</feature>
<name>A0AA89C9S5_PINIB</name>
<gene>
    <name evidence="2" type="ORF">FSP39_007710</name>
</gene>